<dbReference type="STRING" id="180498.A0A067KGS9"/>
<feature type="compositionally biased region" description="Low complexity" evidence="1">
    <location>
        <begin position="192"/>
        <end position="215"/>
    </location>
</feature>
<feature type="signal peptide" evidence="2">
    <location>
        <begin position="1"/>
        <end position="16"/>
    </location>
</feature>
<organism evidence="3 4">
    <name type="scientific">Jatropha curcas</name>
    <name type="common">Barbados nut</name>
    <dbReference type="NCBI Taxonomy" id="180498"/>
    <lineage>
        <taxon>Eukaryota</taxon>
        <taxon>Viridiplantae</taxon>
        <taxon>Streptophyta</taxon>
        <taxon>Embryophyta</taxon>
        <taxon>Tracheophyta</taxon>
        <taxon>Spermatophyta</taxon>
        <taxon>Magnoliopsida</taxon>
        <taxon>eudicotyledons</taxon>
        <taxon>Gunneridae</taxon>
        <taxon>Pentapetalae</taxon>
        <taxon>rosids</taxon>
        <taxon>fabids</taxon>
        <taxon>Malpighiales</taxon>
        <taxon>Euphorbiaceae</taxon>
        <taxon>Crotonoideae</taxon>
        <taxon>Jatropheae</taxon>
        <taxon>Jatropha</taxon>
    </lineage>
</organism>
<evidence type="ECO:0000256" key="2">
    <source>
        <dbReference type="SAM" id="SignalP"/>
    </source>
</evidence>
<dbReference type="AlphaFoldDB" id="A0A067KGS9"/>
<feature type="chain" id="PRO_5001643705" description="FAS1 domain-containing protein" evidence="2">
    <location>
        <begin position="17"/>
        <end position="328"/>
    </location>
</feature>
<dbReference type="Gene3D" id="2.30.180.10">
    <property type="entry name" value="FAS1 domain"/>
    <property type="match status" value="1"/>
</dbReference>
<dbReference type="SUPFAM" id="SSF82153">
    <property type="entry name" value="FAS1 domain"/>
    <property type="match status" value="1"/>
</dbReference>
<accession>A0A067KGS9</accession>
<dbReference type="InterPro" id="IPR052806">
    <property type="entry name" value="Fasciclin-like_AGP"/>
</dbReference>
<reference evidence="3 4" key="1">
    <citation type="journal article" date="2014" name="PLoS ONE">
        <title>Global Analysis of Gene Expression Profiles in Physic Nut (Jatropha curcas L.) Seedlings Exposed to Salt Stress.</title>
        <authorList>
            <person name="Zhang L."/>
            <person name="Zhang C."/>
            <person name="Wu P."/>
            <person name="Chen Y."/>
            <person name="Li M."/>
            <person name="Jiang H."/>
            <person name="Wu G."/>
        </authorList>
    </citation>
    <scope>NUCLEOTIDE SEQUENCE [LARGE SCALE GENOMIC DNA]</scope>
    <source>
        <strain evidence="4">cv. GZQX0401</strain>
        <tissue evidence="3">Young leaves</tissue>
    </source>
</reference>
<evidence type="ECO:0008006" key="5">
    <source>
        <dbReference type="Google" id="ProtNLM"/>
    </source>
</evidence>
<dbReference type="EMBL" id="KK914490">
    <property type="protein sequence ID" value="KDP35307.1"/>
    <property type="molecule type" value="Genomic_DNA"/>
</dbReference>
<evidence type="ECO:0000313" key="3">
    <source>
        <dbReference type="EMBL" id="KDP35307.1"/>
    </source>
</evidence>
<protein>
    <recommendedName>
        <fullName evidence="5">FAS1 domain-containing protein</fullName>
    </recommendedName>
</protein>
<sequence>MALILLLSLLFTTTAAIVTVQELDSALFALRSRGYTLFPNAITTSDLRLLLLTLNTSFTLFSPPDPSVYSLDISSTAAVYVNSLLCHVSPVHLSMSDLRSIKGNTYLDTLVPPHRMSIVRSLAFDNDTVSESILVDGVRVSVPDIFLGSGIAVHGLDGILAAGLGSNSQEQADHIGDAPVLSPASWFERESPASSSKPLSWSERESPASSPRPVSWFERESPANSPTPISWSERESPASSPTPVSWSERESPASSPTPVSWFEQDSPASSPTPVSWFEQDSPASSPTLESGLRAKKDWNQQGFNGDFSNDGIEIENTKFAKYIRRFGL</sequence>
<keyword evidence="2" id="KW-0732">Signal</keyword>
<keyword evidence="4" id="KW-1185">Reference proteome</keyword>
<name>A0A067KGS9_JATCU</name>
<evidence type="ECO:0000256" key="1">
    <source>
        <dbReference type="SAM" id="MobiDB-lite"/>
    </source>
</evidence>
<feature type="region of interest" description="Disordered" evidence="1">
    <location>
        <begin position="192"/>
        <end position="310"/>
    </location>
</feature>
<dbReference type="InterPro" id="IPR036378">
    <property type="entry name" value="FAS1_dom_sf"/>
</dbReference>
<dbReference type="PANTHER" id="PTHR33985">
    <property type="entry name" value="OS02G0491300 PROTEIN-RELATED"/>
    <property type="match status" value="1"/>
</dbReference>
<dbReference type="Proteomes" id="UP000027138">
    <property type="component" value="Unassembled WGS sequence"/>
</dbReference>
<dbReference type="PANTHER" id="PTHR33985:SF15">
    <property type="entry name" value="FASCICLIN-LIKE ARABINOGALACTAN PROTEIN 19"/>
    <property type="match status" value="1"/>
</dbReference>
<proteinExistence type="predicted"/>
<dbReference type="OrthoDB" id="1937685at2759"/>
<evidence type="ECO:0000313" key="4">
    <source>
        <dbReference type="Proteomes" id="UP000027138"/>
    </source>
</evidence>
<gene>
    <name evidence="3" type="ORF">JCGZ_09466</name>
</gene>